<dbReference type="Proteomes" id="UP000807353">
    <property type="component" value="Unassembled WGS sequence"/>
</dbReference>
<evidence type="ECO:0000313" key="2">
    <source>
        <dbReference type="EMBL" id="KAF9456486.1"/>
    </source>
</evidence>
<reference evidence="2" key="1">
    <citation type="submission" date="2020-11" db="EMBL/GenBank/DDBJ databases">
        <authorList>
            <consortium name="DOE Joint Genome Institute"/>
            <person name="Ahrendt S."/>
            <person name="Riley R."/>
            <person name="Andreopoulos W."/>
            <person name="Labutti K."/>
            <person name="Pangilinan J."/>
            <person name="Ruiz-Duenas F.J."/>
            <person name="Barrasa J.M."/>
            <person name="Sanchez-Garcia M."/>
            <person name="Camarero S."/>
            <person name="Miyauchi S."/>
            <person name="Serrano A."/>
            <person name="Linde D."/>
            <person name="Babiker R."/>
            <person name="Drula E."/>
            <person name="Ayuso-Fernandez I."/>
            <person name="Pacheco R."/>
            <person name="Padilla G."/>
            <person name="Ferreira P."/>
            <person name="Barriuso J."/>
            <person name="Kellner H."/>
            <person name="Castanera R."/>
            <person name="Alfaro M."/>
            <person name="Ramirez L."/>
            <person name="Pisabarro A.G."/>
            <person name="Kuo A."/>
            <person name="Tritt A."/>
            <person name="Lipzen A."/>
            <person name="He G."/>
            <person name="Yan M."/>
            <person name="Ng V."/>
            <person name="Cullen D."/>
            <person name="Martin F."/>
            <person name="Rosso M.-N."/>
            <person name="Henrissat B."/>
            <person name="Hibbett D."/>
            <person name="Martinez A.T."/>
            <person name="Grigoriev I.V."/>
        </authorList>
    </citation>
    <scope>NUCLEOTIDE SEQUENCE</scope>
    <source>
        <strain evidence="2">CBS 247.69</strain>
    </source>
</reference>
<gene>
    <name evidence="2" type="ORF">BDZ94DRAFT_1347582</name>
</gene>
<accession>A0A9P6C8P8</accession>
<evidence type="ECO:0000313" key="3">
    <source>
        <dbReference type="Proteomes" id="UP000807353"/>
    </source>
</evidence>
<dbReference type="OrthoDB" id="5125733at2759"/>
<feature type="non-terminal residue" evidence="2">
    <location>
        <position position="337"/>
    </location>
</feature>
<dbReference type="AlphaFoldDB" id="A0A9P6C8P8"/>
<proteinExistence type="predicted"/>
<organism evidence="2 3">
    <name type="scientific">Collybia nuda</name>
    <dbReference type="NCBI Taxonomy" id="64659"/>
    <lineage>
        <taxon>Eukaryota</taxon>
        <taxon>Fungi</taxon>
        <taxon>Dikarya</taxon>
        <taxon>Basidiomycota</taxon>
        <taxon>Agaricomycotina</taxon>
        <taxon>Agaricomycetes</taxon>
        <taxon>Agaricomycetidae</taxon>
        <taxon>Agaricales</taxon>
        <taxon>Tricholomatineae</taxon>
        <taxon>Clitocybaceae</taxon>
        <taxon>Collybia</taxon>
    </lineage>
</organism>
<sequence>DHEHCLKAEETYLPTRVIDCSDPSKPRLVETHRQIKAHYCALSYVWGGEQNQKTTTTNVSTYLREGLPTLPQTIADAVLATHKLGIRYLWVDALCIIQDSNEDKGKELADMGRIYLDAYLALSILSTFRANGGFLPDERAPVALPFYTSTKSDNPECMWLKYCVVYPNPRKGFKTDTTPIYAPLDERAWCLQESTLSPRRLIFQIPYVEYECRSFSESLTKGALQSEGKIAHPMNDYILFPKQASNDDISNIDELRDHWGSILAGYTGCKITVPADKLVALAGVAEIFQSRFNDDYIAGLWRKTLLDDLLWRVFGPGCRPAEYRAPTWSWASVDGSI</sequence>
<evidence type="ECO:0000259" key="1">
    <source>
        <dbReference type="Pfam" id="PF06985"/>
    </source>
</evidence>
<protein>
    <submittedName>
        <fullName evidence="2">Heterokaryon incompatibility protein-domain-containing protein</fullName>
    </submittedName>
</protein>
<keyword evidence="3" id="KW-1185">Reference proteome</keyword>
<feature type="domain" description="Heterokaryon incompatibility" evidence="1">
    <location>
        <begin position="39"/>
        <end position="193"/>
    </location>
</feature>
<dbReference type="PANTHER" id="PTHR33112">
    <property type="entry name" value="DOMAIN PROTEIN, PUTATIVE-RELATED"/>
    <property type="match status" value="1"/>
</dbReference>
<dbReference type="EMBL" id="MU150422">
    <property type="protein sequence ID" value="KAF9456486.1"/>
    <property type="molecule type" value="Genomic_DNA"/>
</dbReference>
<dbReference type="PANTHER" id="PTHR33112:SF16">
    <property type="entry name" value="HETEROKARYON INCOMPATIBILITY DOMAIN-CONTAINING PROTEIN"/>
    <property type="match status" value="1"/>
</dbReference>
<name>A0A9P6C8P8_9AGAR</name>
<feature type="non-terminal residue" evidence="2">
    <location>
        <position position="1"/>
    </location>
</feature>
<dbReference type="InterPro" id="IPR010730">
    <property type="entry name" value="HET"/>
</dbReference>
<comment type="caution">
    <text evidence="2">The sequence shown here is derived from an EMBL/GenBank/DDBJ whole genome shotgun (WGS) entry which is preliminary data.</text>
</comment>
<dbReference type="Pfam" id="PF06985">
    <property type="entry name" value="HET"/>
    <property type="match status" value="1"/>
</dbReference>